<sequence length="202" mass="22558">MDGPYMWCLPIMLIFYTQLTCIVYQMLFSLTDNGTSIYGWCFYNFLKRKVILYLSRSKRVCFFFSLYMEDTSSRLTGKRCAVVTGANKGIGLEICRRLASNGIAVILTARDEKKGTEAVQSLALFGLSHVVFQHLDVEDPISVARLSSFVETHSGKLDILVNNTGDSGLILKTSTVMLSKKSNSRGLKVLSSAVVEIILYPR</sequence>
<keyword evidence="6" id="KW-1185">Reference proteome</keyword>
<keyword evidence="4" id="KW-1133">Transmembrane helix</keyword>
<dbReference type="Proteomes" id="UP000323000">
    <property type="component" value="Chromosome 3"/>
</dbReference>
<dbReference type="GO" id="GO:0016491">
    <property type="term" value="F:oxidoreductase activity"/>
    <property type="evidence" value="ECO:0007669"/>
    <property type="project" value="UniProtKB-KW"/>
</dbReference>
<name>A0A5C7IEZ1_9ROSI</name>
<dbReference type="EMBL" id="VAHF01000003">
    <property type="protein sequence ID" value="TXG67564.1"/>
    <property type="molecule type" value="Genomic_DNA"/>
</dbReference>
<dbReference type="OrthoDB" id="7289984at2759"/>
<evidence type="ECO:0000313" key="5">
    <source>
        <dbReference type="EMBL" id="TXG67564.1"/>
    </source>
</evidence>
<dbReference type="PANTHER" id="PTHR43490:SF73">
    <property type="entry name" value="OS07G0685800 PROTEIN"/>
    <property type="match status" value="1"/>
</dbReference>
<feature type="transmembrane region" description="Helical" evidence="4">
    <location>
        <begin position="7"/>
        <end position="27"/>
    </location>
</feature>
<dbReference type="GO" id="GO:0016020">
    <property type="term" value="C:membrane"/>
    <property type="evidence" value="ECO:0007669"/>
    <property type="project" value="TreeGrafter"/>
</dbReference>
<accession>A0A5C7IEZ1</accession>
<keyword evidence="3" id="KW-0560">Oxidoreductase</keyword>
<comment type="caution">
    <text evidence="5">The sequence shown here is derived from an EMBL/GenBank/DDBJ whole genome shotgun (WGS) entry which is preliminary data.</text>
</comment>
<dbReference type="PRINTS" id="PR00081">
    <property type="entry name" value="GDHRDH"/>
</dbReference>
<protein>
    <submittedName>
        <fullName evidence="5">Uncharacterized protein</fullName>
    </submittedName>
</protein>
<keyword evidence="4" id="KW-0812">Transmembrane</keyword>
<dbReference type="PANTHER" id="PTHR43490">
    <property type="entry name" value="(+)-NEOMENTHOL DEHYDROGENASE"/>
    <property type="match status" value="1"/>
</dbReference>
<dbReference type="SUPFAM" id="SSF51735">
    <property type="entry name" value="NAD(P)-binding Rossmann-fold domains"/>
    <property type="match status" value="1"/>
</dbReference>
<dbReference type="AlphaFoldDB" id="A0A5C7IEZ1"/>
<proteinExistence type="inferred from homology"/>
<dbReference type="InterPro" id="IPR036291">
    <property type="entry name" value="NAD(P)-bd_dom_sf"/>
</dbReference>
<comment type="similarity">
    <text evidence="1">Belongs to the short-chain dehydrogenases/reductases (SDR) family.</text>
</comment>
<evidence type="ECO:0000313" key="6">
    <source>
        <dbReference type="Proteomes" id="UP000323000"/>
    </source>
</evidence>
<evidence type="ECO:0000256" key="3">
    <source>
        <dbReference type="ARBA" id="ARBA00023002"/>
    </source>
</evidence>
<gene>
    <name evidence="5" type="ORF">EZV62_008839</name>
</gene>
<keyword evidence="2" id="KW-0521">NADP</keyword>
<dbReference type="Gene3D" id="3.40.50.720">
    <property type="entry name" value="NAD(P)-binding Rossmann-like Domain"/>
    <property type="match status" value="1"/>
</dbReference>
<evidence type="ECO:0000256" key="4">
    <source>
        <dbReference type="SAM" id="Phobius"/>
    </source>
</evidence>
<dbReference type="Pfam" id="PF00106">
    <property type="entry name" value="adh_short"/>
    <property type="match status" value="1"/>
</dbReference>
<organism evidence="5 6">
    <name type="scientific">Acer yangbiense</name>
    <dbReference type="NCBI Taxonomy" id="1000413"/>
    <lineage>
        <taxon>Eukaryota</taxon>
        <taxon>Viridiplantae</taxon>
        <taxon>Streptophyta</taxon>
        <taxon>Embryophyta</taxon>
        <taxon>Tracheophyta</taxon>
        <taxon>Spermatophyta</taxon>
        <taxon>Magnoliopsida</taxon>
        <taxon>eudicotyledons</taxon>
        <taxon>Gunneridae</taxon>
        <taxon>Pentapetalae</taxon>
        <taxon>rosids</taxon>
        <taxon>malvids</taxon>
        <taxon>Sapindales</taxon>
        <taxon>Sapindaceae</taxon>
        <taxon>Hippocastanoideae</taxon>
        <taxon>Acereae</taxon>
        <taxon>Acer</taxon>
    </lineage>
</organism>
<keyword evidence="4" id="KW-0472">Membrane</keyword>
<evidence type="ECO:0000256" key="2">
    <source>
        <dbReference type="ARBA" id="ARBA00022857"/>
    </source>
</evidence>
<evidence type="ECO:0000256" key="1">
    <source>
        <dbReference type="ARBA" id="ARBA00006484"/>
    </source>
</evidence>
<dbReference type="InterPro" id="IPR002347">
    <property type="entry name" value="SDR_fam"/>
</dbReference>
<reference evidence="6" key="1">
    <citation type="journal article" date="2019" name="Gigascience">
        <title>De novo genome assembly of the endangered Acer yangbiense, a plant species with extremely small populations endemic to Yunnan Province, China.</title>
        <authorList>
            <person name="Yang J."/>
            <person name="Wariss H.M."/>
            <person name="Tao L."/>
            <person name="Zhang R."/>
            <person name="Yun Q."/>
            <person name="Hollingsworth P."/>
            <person name="Dao Z."/>
            <person name="Luo G."/>
            <person name="Guo H."/>
            <person name="Ma Y."/>
            <person name="Sun W."/>
        </authorList>
    </citation>
    <scope>NUCLEOTIDE SEQUENCE [LARGE SCALE GENOMIC DNA]</scope>
    <source>
        <strain evidence="6">cv. Malutang</strain>
    </source>
</reference>